<keyword evidence="1" id="KW-0472">Membrane</keyword>
<name>A0ABU6GYP1_9BACI</name>
<sequence>MNEKEPLQKPDAPHEEENFAKGCLFGILFSLPIWLIVYLLIKHFIIK</sequence>
<evidence type="ECO:0000256" key="1">
    <source>
        <dbReference type="SAM" id="Phobius"/>
    </source>
</evidence>
<evidence type="ECO:0000313" key="2">
    <source>
        <dbReference type="EMBL" id="MEC0483867.1"/>
    </source>
</evidence>
<proteinExistence type="predicted"/>
<keyword evidence="1" id="KW-0812">Transmembrane</keyword>
<dbReference type="Proteomes" id="UP001341297">
    <property type="component" value="Unassembled WGS sequence"/>
</dbReference>
<keyword evidence="3" id="KW-1185">Reference proteome</keyword>
<comment type="caution">
    <text evidence="2">The sequence shown here is derived from an EMBL/GenBank/DDBJ whole genome shotgun (WGS) entry which is preliminary data.</text>
</comment>
<reference evidence="2 3" key="1">
    <citation type="submission" date="2023-03" db="EMBL/GenBank/DDBJ databases">
        <title>Agriculturally important microbes genome sequencing.</title>
        <authorList>
            <person name="Dunlap C."/>
        </authorList>
    </citation>
    <scope>NUCLEOTIDE SEQUENCE [LARGE SCALE GENOMIC DNA]</scope>
    <source>
        <strain evidence="2 3">CBP-3203</strain>
    </source>
</reference>
<feature type="transmembrane region" description="Helical" evidence="1">
    <location>
        <begin position="19"/>
        <end position="41"/>
    </location>
</feature>
<keyword evidence="1" id="KW-1133">Transmembrane helix</keyword>
<dbReference type="GeneID" id="82855917"/>
<gene>
    <name evidence="2" type="ORF">P8828_03245</name>
</gene>
<dbReference type="RefSeq" id="WP_164918184.1">
    <property type="nucleotide sequence ID" value="NZ_CP023481.1"/>
</dbReference>
<organism evidence="2 3">
    <name type="scientific">Bacillus glycinifermentans</name>
    <dbReference type="NCBI Taxonomy" id="1664069"/>
    <lineage>
        <taxon>Bacteria</taxon>
        <taxon>Bacillati</taxon>
        <taxon>Bacillota</taxon>
        <taxon>Bacilli</taxon>
        <taxon>Bacillales</taxon>
        <taxon>Bacillaceae</taxon>
        <taxon>Bacillus</taxon>
    </lineage>
</organism>
<evidence type="ECO:0000313" key="3">
    <source>
        <dbReference type="Proteomes" id="UP001341297"/>
    </source>
</evidence>
<dbReference type="EMBL" id="JARRTL010000006">
    <property type="protein sequence ID" value="MEC0483867.1"/>
    <property type="molecule type" value="Genomic_DNA"/>
</dbReference>
<protein>
    <submittedName>
        <fullName evidence="2">Uncharacterized protein</fullName>
    </submittedName>
</protein>
<accession>A0ABU6GYP1</accession>